<dbReference type="PROSITE" id="PS50238">
    <property type="entry name" value="RHOGAP"/>
    <property type="match status" value="1"/>
</dbReference>
<feature type="domain" description="Rho-GAP" evidence="4">
    <location>
        <begin position="57"/>
        <end position="260"/>
    </location>
</feature>
<organism evidence="6 7">
    <name type="scientific">Alosa alosa</name>
    <name type="common">allis shad</name>
    <dbReference type="NCBI Taxonomy" id="278164"/>
    <lineage>
        <taxon>Eukaryota</taxon>
        <taxon>Metazoa</taxon>
        <taxon>Chordata</taxon>
        <taxon>Craniata</taxon>
        <taxon>Vertebrata</taxon>
        <taxon>Euteleostomi</taxon>
        <taxon>Actinopterygii</taxon>
        <taxon>Neopterygii</taxon>
        <taxon>Teleostei</taxon>
        <taxon>Clupei</taxon>
        <taxon>Clupeiformes</taxon>
        <taxon>Clupeoidei</taxon>
        <taxon>Clupeidae</taxon>
        <taxon>Alosa</taxon>
    </lineage>
</organism>
<comment type="caution">
    <text evidence="6">The sequence shown here is derived from an EMBL/GenBank/DDBJ whole genome shotgun (WGS) entry which is preliminary data.</text>
</comment>
<dbReference type="GO" id="GO:0005096">
    <property type="term" value="F:GTPase activator activity"/>
    <property type="evidence" value="ECO:0007669"/>
    <property type="project" value="UniProtKB-KW"/>
</dbReference>
<dbReference type="Gene3D" id="1.10.555.10">
    <property type="entry name" value="Rho GTPase activation protein"/>
    <property type="match status" value="1"/>
</dbReference>
<evidence type="ECO:0000259" key="5">
    <source>
        <dbReference type="PROSITE" id="PS50848"/>
    </source>
</evidence>
<dbReference type="InterPro" id="IPR002913">
    <property type="entry name" value="START_lipid-bd_dom"/>
</dbReference>
<feature type="region of interest" description="Disordered" evidence="3">
    <location>
        <begin position="266"/>
        <end position="287"/>
    </location>
</feature>
<dbReference type="InterPro" id="IPR023393">
    <property type="entry name" value="START-like_dom_sf"/>
</dbReference>
<dbReference type="Gene3D" id="3.30.530.20">
    <property type="match status" value="1"/>
</dbReference>
<reference evidence="6" key="1">
    <citation type="submission" date="2020-10" db="EMBL/GenBank/DDBJ databases">
        <title>Chromosome-scale genome assembly of the Allis shad, Alosa alosa.</title>
        <authorList>
            <person name="Margot Z."/>
            <person name="Christophe K."/>
            <person name="Cabau C."/>
            <person name="Louis A."/>
            <person name="Berthelot C."/>
            <person name="Parey E."/>
            <person name="Roest Crollius H."/>
            <person name="Montfort J."/>
            <person name="Robinson-Rechavi M."/>
            <person name="Bucao C."/>
            <person name="Bouchez O."/>
            <person name="Gislard M."/>
            <person name="Lluch J."/>
            <person name="Milhes M."/>
            <person name="Lampietro C."/>
            <person name="Lopez Roques C."/>
            <person name="Donnadieu C."/>
            <person name="Braasch I."/>
            <person name="Desvignes T."/>
            <person name="Postlethwait J."/>
            <person name="Bobe J."/>
            <person name="Guiguen Y."/>
        </authorList>
    </citation>
    <scope>NUCLEOTIDE SEQUENCE</scope>
    <source>
        <strain evidence="6">M-15738</strain>
        <tissue evidence="6">Blood</tissue>
    </source>
</reference>
<sequence>MSSQASGDEYCSCLLLQLTGLMDRLSPTCKQGWIWTGPGLCRPLKKHHHRNRKVFGVPLLQSVQASGTPLPPCILRAMQHLKTQCLNQVGLFRKPGVRSRIQSLREMVEADPEGISFESQSAFDVADMVKQYFRDLPEPVFTEKLNESFLHIYQYFPKDQQFAAVRAAIFLLPDENREALHSLLLFLREVAASRDENQMSPTNIAVCLAPSLFHLSMPRTARHGRTWKHSLVKPDQRDLSESLAATQGLAHMLMEAPRLFQLPGSSLQVETSSEQNQEQNQEQDEGEACARLRKSAHGLISETKEKTKGWTSCPSVHQHVDLAYKKVEDGQALRLWRGSVEVDAPQQVALQRVQREHEAWSGEEPLLDTRVLQTLDTDAEVYAYTLQGAGSRPPLQHVLLRTWQSEPSAGPLYVASTSVEHPDAPQQGPRAQVHTCLYLVEPLGVKRSRVTHFCRTDTRGRSSEWHNKVCGNQLAACLQRLRDSFRAKARDGHL</sequence>
<keyword evidence="7" id="KW-1185">Reference proteome</keyword>
<dbReference type="SUPFAM" id="SSF48350">
    <property type="entry name" value="GTPase activation domain, GAP"/>
    <property type="match status" value="1"/>
</dbReference>
<dbReference type="Pfam" id="PF00620">
    <property type="entry name" value="RhoGAP"/>
    <property type="match status" value="1"/>
</dbReference>
<evidence type="ECO:0000313" key="7">
    <source>
        <dbReference type="Proteomes" id="UP000823561"/>
    </source>
</evidence>
<evidence type="ECO:0000259" key="4">
    <source>
        <dbReference type="PROSITE" id="PS50238"/>
    </source>
</evidence>
<dbReference type="EMBL" id="JADWDJ010000002">
    <property type="protein sequence ID" value="KAG5285036.1"/>
    <property type="molecule type" value="Genomic_DNA"/>
</dbReference>
<name>A0AAV6HGL4_9TELE</name>
<dbReference type="GO" id="GO:0008289">
    <property type="term" value="F:lipid binding"/>
    <property type="evidence" value="ECO:0007669"/>
    <property type="project" value="InterPro"/>
</dbReference>
<protein>
    <submittedName>
        <fullName evidence="6">Uncharacterized protein</fullName>
    </submittedName>
</protein>
<dbReference type="PROSITE" id="PS50848">
    <property type="entry name" value="START"/>
    <property type="match status" value="1"/>
</dbReference>
<dbReference type="Proteomes" id="UP000823561">
    <property type="component" value="Chromosome 2"/>
</dbReference>
<dbReference type="PANTHER" id="PTHR12659:SF4">
    <property type="entry name" value="RHO-GAP DOMAIN-CONTAINING PROTEIN"/>
    <property type="match status" value="1"/>
</dbReference>
<gene>
    <name evidence="6" type="ORF">AALO_G00033370</name>
</gene>
<dbReference type="AlphaFoldDB" id="A0AAV6HGL4"/>
<keyword evidence="1" id="KW-0343">GTPase activation</keyword>
<dbReference type="PANTHER" id="PTHR12659">
    <property type="entry name" value="RHO-TYPE GTPASE ACTIVATING PROTEIN"/>
    <property type="match status" value="1"/>
</dbReference>
<dbReference type="SMART" id="SM00324">
    <property type="entry name" value="RhoGAP"/>
    <property type="match status" value="1"/>
</dbReference>
<evidence type="ECO:0000256" key="1">
    <source>
        <dbReference type="ARBA" id="ARBA00022468"/>
    </source>
</evidence>
<evidence type="ECO:0000256" key="3">
    <source>
        <dbReference type="SAM" id="MobiDB-lite"/>
    </source>
</evidence>
<keyword evidence="2" id="KW-0597">Phosphoprotein</keyword>
<dbReference type="GO" id="GO:0035023">
    <property type="term" value="P:regulation of Rho protein signal transduction"/>
    <property type="evidence" value="ECO:0007669"/>
    <property type="project" value="TreeGrafter"/>
</dbReference>
<dbReference type="GO" id="GO:0007165">
    <property type="term" value="P:signal transduction"/>
    <property type="evidence" value="ECO:0007669"/>
    <property type="project" value="InterPro"/>
</dbReference>
<evidence type="ECO:0000313" key="6">
    <source>
        <dbReference type="EMBL" id="KAG5285036.1"/>
    </source>
</evidence>
<accession>A0AAV6HGL4</accession>
<dbReference type="SUPFAM" id="SSF55961">
    <property type="entry name" value="Bet v1-like"/>
    <property type="match status" value="1"/>
</dbReference>
<dbReference type="Pfam" id="PF01852">
    <property type="entry name" value="START"/>
    <property type="match status" value="1"/>
</dbReference>
<evidence type="ECO:0000256" key="2">
    <source>
        <dbReference type="ARBA" id="ARBA00022553"/>
    </source>
</evidence>
<dbReference type="GO" id="GO:0030036">
    <property type="term" value="P:actin cytoskeleton organization"/>
    <property type="evidence" value="ECO:0007669"/>
    <property type="project" value="TreeGrafter"/>
</dbReference>
<feature type="compositionally biased region" description="Low complexity" evidence="3">
    <location>
        <begin position="268"/>
        <end position="280"/>
    </location>
</feature>
<dbReference type="InterPro" id="IPR000198">
    <property type="entry name" value="RhoGAP_dom"/>
</dbReference>
<dbReference type="InterPro" id="IPR008936">
    <property type="entry name" value="Rho_GTPase_activation_prot"/>
</dbReference>
<dbReference type="SMART" id="SM00234">
    <property type="entry name" value="START"/>
    <property type="match status" value="1"/>
</dbReference>
<proteinExistence type="predicted"/>
<feature type="domain" description="START" evidence="5">
    <location>
        <begin position="281"/>
        <end position="465"/>
    </location>
</feature>